<evidence type="ECO:0000256" key="2">
    <source>
        <dbReference type="ARBA" id="ARBA00009810"/>
    </source>
</evidence>
<dbReference type="Gene3D" id="2.40.170.20">
    <property type="entry name" value="TonB-dependent receptor, beta-barrel domain"/>
    <property type="match status" value="1"/>
</dbReference>
<comment type="subcellular location">
    <subcellularLocation>
        <location evidence="1 14">Cell outer membrane</location>
        <topology evidence="1 14">Multi-pass membrane protein</topology>
    </subcellularLocation>
</comment>
<protein>
    <submittedName>
        <fullName evidence="20">TonB-dependent siderophore receptor</fullName>
    </submittedName>
</protein>
<evidence type="ECO:0000259" key="18">
    <source>
        <dbReference type="Pfam" id="PF00593"/>
    </source>
</evidence>
<evidence type="ECO:0000256" key="3">
    <source>
        <dbReference type="ARBA" id="ARBA00022448"/>
    </source>
</evidence>
<dbReference type="PROSITE" id="PS52016">
    <property type="entry name" value="TONB_DEPENDENT_REC_3"/>
    <property type="match status" value="1"/>
</dbReference>
<sequence>MATCLRFALAATVSILPLAAKSQEAGVTQLDTINVEGRGGNGTSGTPGVATSDGYVAKTTRTATKTDLPVHETPATINTVTAKQLQDRNPQNLQEALAYTPGVRGGAFGFDPRYDSFFVRGVDITYTGVFRDGLRQFNSPNGLFRLEPYGLESISILKGPASAIYGASASAGIIDLISKRPTDYKFGEVEVQGGSFERKQGNFDFGGPLNEEGGVSYRITALFRDAETGLGKAVKDDRAFIAPSITFKPSDKTKLTVLAEFMDATTGGSAAYNNNYGLLFDKHGKPIFGPDVDGDGNPDQLTGSYGANRHFGADARYNDFNQKQGRIGYEFEHEFNDRVSVRQNLRYSGLNTDQEYSFFDDFGGFSNGLVKERNRAFGVDSYLKTRFDTGPASHTLLTGVDVGHLTYNSQQGVGPYLAPPAEPLFMDPALTTFNRQTQTITGVYAQDEIKLDRWRLVIGGRHDWLESKFGQEFADVKKNGDPKVAKSTLYEDEGQFTGRAALSYVAPNGFTPYASYGTSFNANSGTVVNASVAKPTKGETAEAGLKYDVPGYNASINGSVFWLKQVDGVIFDVDSTGLNRQIQLDFRSRGFELDATASLANGLNLIASYSYTDTKILKLSQFTEGNEISGIPKHAFAVWAGYDFKSGPARGLSLGAGVRYTGQNFGDNLNRSVISNEARAFVDAKASYDFEYVAPKLKGVSLQVNASNLFDTVKQVCTSGYCYYDEGRKVIASVKYRW</sequence>
<evidence type="ECO:0000256" key="13">
    <source>
        <dbReference type="ARBA" id="ARBA00023237"/>
    </source>
</evidence>
<gene>
    <name evidence="20" type="ORF">IHQ68_03095</name>
</gene>
<dbReference type="InterPro" id="IPR039426">
    <property type="entry name" value="TonB-dep_rcpt-like"/>
</dbReference>
<dbReference type="PANTHER" id="PTHR32552:SF68">
    <property type="entry name" value="FERRICHROME OUTER MEMBRANE TRANSPORTER_PHAGE RECEPTOR"/>
    <property type="match status" value="1"/>
</dbReference>
<evidence type="ECO:0000256" key="6">
    <source>
        <dbReference type="ARBA" id="ARBA00022692"/>
    </source>
</evidence>
<keyword evidence="7 17" id="KW-0732">Signal</keyword>
<keyword evidence="10 15" id="KW-0798">TonB box</keyword>
<keyword evidence="13 14" id="KW-0998">Cell outer membrane</keyword>
<evidence type="ECO:0000256" key="4">
    <source>
        <dbReference type="ARBA" id="ARBA00022452"/>
    </source>
</evidence>
<accession>A0ABU1DBW8</accession>
<dbReference type="InterPro" id="IPR037066">
    <property type="entry name" value="Plug_dom_sf"/>
</dbReference>
<evidence type="ECO:0000256" key="15">
    <source>
        <dbReference type="RuleBase" id="RU003357"/>
    </source>
</evidence>
<name>A0ABU1DBW8_9HYPH</name>
<dbReference type="NCBIfam" id="TIGR01783">
    <property type="entry name" value="TonB-siderophor"/>
    <property type="match status" value="1"/>
</dbReference>
<evidence type="ECO:0000313" key="20">
    <source>
        <dbReference type="EMBL" id="MDR4305609.1"/>
    </source>
</evidence>
<evidence type="ECO:0000259" key="19">
    <source>
        <dbReference type="Pfam" id="PF07715"/>
    </source>
</evidence>
<proteinExistence type="inferred from homology"/>
<dbReference type="InterPro" id="IPR012910">
    <property type="entry name" value="Plug_dom"/>
</dbReference>
<comment type="caution">
    <text evidence="20">The sequence shown here is derived from an EMBL/GenBank/DDBJ whole genome shotgun (WGS) entry which is preliminary data.</text>
</comment>
<dbReference type="Gene3D" id="2.170.130.10">
    <property type="entry name" value="TonB-dependent receptor, plug domain"/>
    <property type="match status" value="1"/>
</dbReference>
<keyword evidence="5" id="KW-0410">Iron transport</keyword>
<evidence type="ECO:0000256" key="1">
    <source>
        <dbReference type="ARBA" id="ARBA00004571"/>
    </source>
</evidence>
<evidence type="ECO:0000256" key="8">
    <source>
        <dbReference type="ARBA" id="ARBA00023004"/>
    </source>
</evidence>
<evidence type="ECO:0000256" key="11">
    <source>
        <dbReference type="ARBA" id="ARBA00023136"/>
    </source>
</evidence>
<keyword evidence="12 20" id="KW-0675">Receptor</keyword>
<comment type="similarity">
    <text evidence="2 14 15">Belongs to the TonB-dependent receptor family.</text>
</comment>
<keyword evidence="3 14" id="KW-0813">Transport</keyword>
<keyword evidence="4 14" id="KW-1134">Transmembrane beta strand</keyword>
<feature type="chain" id="PRO_5045645813" evidence="17">
    <location>
        <begin position="20"/>
        <end position="738"/>
    </location>
</feature>
<dbReference type="InterPro" id="IPR010105">
    <property type="entry name" value="TonB_sidphr_rcpt"/>
</dbReference>
<organism evidence="20 21">
    <name type="scientific">Chelatococcus sambhunathii</name>
    <dbReference type="NCBI Taxonomy" id="363953"/>
    <lineage>
        <taxon>Bacteria</taxon>
        <taxon>Pseudomonadati</taxon>
        <taxon>Pseudomonadota</taxon>
        <taxon>Alphaproteobacteria</taxon>
        <taxon>Hyphomicrobiales</taxon>
        <taxon>Chelatococcaceae</taxon>
        <taxon>Chelatococcus</taxon>
    </lineage>
</organism>
<dbReference type="InterPro" id="IPR000531">
    <property type="entry name" value="Beta-barrel_TonB"/>
</dbReference>
<feature type="domain" description="TonB-dependent receptor-like beta-barrel" evidence="18">
    <location>
        <begin position="272"/>
        <end position="709"/>
    </location>
</feature>
<keyword evidence="8" id="KW-0408">Iron</keyword>
<evidence type="ECO:0000256" key="10">
    <source>
        <dbReference type="ARBA" id="ARBA00023077"/>
    </source>
</evidence>
<evidence type="ECO:0000256" key="17">
    <source>
        <dbReference type="SAM" id="SignalP"/>
    </source>
</evidence>
<evidence type="ECO:0000256" key="12">
    <source>
        <dbReference type="ARBA" id="ARBA00023170"/>
    </source>
</evidence>
<evidence type="ECO:0000256" key="7">
    <source>
        <dbReference type="ARBA" id="ARBA00022729"/>
    </source>
</evidence>
<dbReference type="RefSeq" id="WP_309388748.1">
    <property type="nucleotide sequence ID" value="NZ_JADBEO010000005.1"/>
</dbReference>
<keyword evidence="9" id="KW-0406">Ion transport</keyword>
<evidence type="ECO:0000256" key="14">
    <source>
        <dbReference type="PROSITE-ProRule" id="PRU01360"/>
    </source>
</evidence>
<dbReference type="EMBL" id="JADBEO010000005">
    <property type="protein sequence ID" value="MDR4305609.1"/>
    <property type="molecule type" value="Genomic_DNA"/>
</dbReference>
<evidence type="ECO:0000256" key="9">
    <source>
        <dbReference type="ARBA" id="ARBA00023065"/>
    </source>
</evidence>
<dbReference type="Pfam" id="PF00593">
    <property type="entry name" value="TonB_dep_Rec_b-barrel"/>
    <property type="match status" value="1"/>
</dbReference>
<feature type="signal peptide" evidence="17">
    <location>
        <begin position="1"/>
        <end position="19"/>
    </location>
</feature>
<dbReference type="CDD" id="cd01347">
    <property type="entry name" value="ligand_gated_channel"/>
    <property type="match status" value="1"/>
</dbReference>
<feature type="region of interest" description="Disordered" evidence="16">
    <location>
        <begin position="34"/>
        <end position="53"/>
    </location>
</feature>
<feature type="domain" description="TonB-dependent receptor plug" evidence="19">
    <location>
        <begin position="70"/>
        <end position="173"/>
    </location>
</feature>
<evidence type="ECO:0000256" key="5">
    <source>
        <dbReference type="ARBA" id="ARBA00022496"/>
    </source>
</evidence>
<keyword evidence="6 14" id="KW-0812">Transmembrane</keyword>
<evidence type="ECO:0000313" key="21">
    <source>
        <dbReference type="Proteomes" id="UP001181622"/>
    </source>
</evidence>
<dbReference type="SUPFAM" id="SSF56935">
    <property type="entry name" value="Porins"/>
    <property type="match status" value="1"/>
</dbReference>
<keyword evidence="11 14" id="KW-0472">Membrane</keyword>
<keyword evidence="21" id="KW-1185">Reference proteome</keyword>
<dbReference type="Proteomes" id="UP001181622">
    <property type="component" value="Unassembled WGS sequence"/>
</dbReference>
<dbReference type="Pfam" id="PF07715">
    <property type="entry name" value="Plug"/>
    <property type="match status" value="1"/>
</dbReference>
<dbReference type="PANTHER" id="PTHR32552">
    <property type="entry name" value="FERRICHROME IRON RECEPTOR-RELATED"/>
    <property type="match status" value="1"/>
</dbReference>
<reference evidence="20" key="1">
    <citation type="submission" date="2020-10" db="EMBL/GenBank/DDBJ databases">
        <authorList>
            <person name="Abbas A."/>
            <person name="Razzaq R."/>
            <person name="Waqas M."/>
            <person name="Abbas N."/>
            <person name="Nielsen T.K."/>
            <person name="Hansen L.H."/>
            <person name="Hussain S."/>
            <person name="Shahid M."/>
        </authorList>
    </citation>
    <scope>NUCLEOTIDE SEQUENCE</scope>
    <source>
        <strain evidence="20">S14</strain>
    </source>
</reference>
<dbReference type="InterPro" id="IPR036942">
    <property type="entry name" value="Beta-barrel_TonB_sf"/>
</dbReference>
<evidence type="ECO:0000256" key="16">
    <source>
        <dbReference type="SAM" id="MobiDB-lite"/>
    </source>
</evidence>